<reference evidence="1 2" key="1">
    <citation type="journal article" date="2021" name="BMC Genomics">
        <title>Datura genome reveals duplications of psychoactive alkaloid biosynthetic genes and high mutation rate following tissue culture.</title>
        <authorList>
            <person name="Rajewski A."/>
            <person name="Carter-House D."/>
            <person name="Stajich J."/>
            <person name="Litt A."/>
        </authorList>
    </citation>
    <scope>NUCLEOTIDE SEQUENCE [LARGE SCALE GENOMIC DNA]</scope>
    <source>
        <strain evidence="1">AR-01</strain>
    </source>
</reference>
<comment type="caution">
    <text evidence="1">The sequence shown here is derived from an EMBL/GenBank/DDBJ whole genome shotgun (WGS) entry which is preliminary data.</text>
</comment>
<feature type="non-terminal residue" evidence="1">
    <location>
        <position position="63"/>
    </location>
</feature>
<evidence type="ECO:0000313" key="1">
    <source>
        <dbReference type="EMBL" id="MCD7457793.1"/>
    </source>
</evidence>
<dbReference type="EMBL" id="JACEIK010000478">
    <property type="protein sequence ID" value="MCD7457793.1"/>
    <property type="molecule type" value="Genomic_DNA"/>
</dbReference>
<keyword evidence="2" id="KW-1185">Reference proteome</keyword>
<dbReference type="Proteomes" id="UP000823775">
    <property type="component" value="Unassembled WGS sequence"/>
</dbReference>
<organism evidence="1 2">
    <name type="scientific">Datura stramonium</name>
    <name type="common">Jimsonweed</name>
    <name type="synonym">Common thornapple</name>
    <dbReference type="NCBI Taxonomy" id="4076"/>
    <lineage>
        <taxon>Eukaryota</taxon>
        <taxon>Viridiplantae</taxon>
        <taxon>Streptophyta</taxon>
        <taxon>Embryophyta</taxon>
        <taxon>Tracheophyta</taxon>
        <taxon>Spermatophyta</taxon>
        <taxon>Magnoliopsida</taxon>
        <taxon>eudicotyledons</taxon>
        <taxon>Gunneridae</taxon>
        <taxon>Pentapetalae</taxon>
        <taxon>asterids</taxon>
        <taxon>lamiids</taxon>
        <taxon>Solanales</taxon>
        <taxon>Solanaceae</taxon>
        <taxon>Solanoideae</taxon>
        <taxon>Datureae</taxon>
        <taxon>Datura</taxon>
    </lineage>
</organism>
<feature type="non-terminal residue" evidence="1">
    <location>
        <position position="1"/>
    </location>
</feature>
<evidence type="ECO:0000313" key="2">
    <source>
        <dbReference type="Proteomes" id="UP000823775"/>
    </source>
</evidence>
<sequence>YISNTGGWVDLPVHQVQPPLSLSSKVSAPDACASNVPMRRGSMLLTTRVSTSHHPLPSTSLAF</sequence>
<accession>A0ABS8SFV8</accession>
<protein>
    <submittedName>
        <fullName evidence="1">Uncharacterized protein</fullName>
    </submittedName>
</protein>
<gene>
    <name evidence="1" type="ORF">HAX54_036187</name>
</gene>
<name>A0ABS8SFV8_DATST</name>
<proteinExistence type="predicted"/>